<protein>
    <submittedName>
        <fullName evidence="1">Uncharacterized protein</fullName>
    </submittedName>
</protein>
<name>X0WFW7_9ZZZZ</name>
<dbReference type="EMBL" id="BARS01023445">
    <property type="protein sequence ID" value="GAG11596.1"/>
    <property type="molecule type" value="Genomic_DNA"/>
</dbReference>
<comment type="caution">
    <text evidence="1">The sequence shown here is derived from an EMBL/GenBank/DDBJ whole genome shotgun (WGS) entry which is preliminary data.</text>
</comment>
<sequence length="76" mass="8811">ETLDNTKKLIKFVSSKFENDELNNDSLVQLIELCGSYLNLQDIPTYAKNHNLSYNGVKKFRCIKTILNKKFVIDND</sequence>
<proteinExistence type="predicted"/>
<evidence type="ECO:0000313" key="1">
    <source>
        <dbReference type="EMBL" id="GAG11596.1"/>
    </source>
</evidence>
<organism evidence="1">
    <name type="scientific">marine sediment metagenome</name>
    <dbReference type="NCBI Taxonomy" id="412755"/>
    <lineage>
        <taxon>unclassified sequences</taxon>
        <taxon>metagenomes</taxon>
        <taxon>ecological metagenomes</taxon>
    </lineage>
</organism>
<feature type="non-terminal residue" evidence="1">
    <location>
        <position position="1"/>
    </location>
</feature>
<reference evidence="1" key="1">
    <citation type="journal article" date="2014" name="Front. Microbiol.">
        <title>High frequency of phylogenetically diverse reductive dehalogenase-homologous genes in deep subseafloor sedimentary metagenomes.</title>
        <authorList>
            <person name="Kawai M."/>
            <person name="Futagami T."/>
            <person name="Toyoda A."/>
            <person name="Takaki Y."/>
            <person name="Nishi S."/>
            <person name="Hori S."/>
            <person name="Arai W."/>
            <person name="Tsubouchi T."/>
            <person name="Morono Y."/>
            <person name="Uchiyama I."/>
            <person name="Ito T."/>
            <person name="Fujiyama A."/>
            <person name="Inagaki F."/>
            <person name="Takami H."/>
        </authorList>
    </citation>
    <scope>NUCLEOTIDE SEQUENCE</scope>
    <source>
        <strain evidence="1">Expedition CK06-06</strain>
    </source>
</reference>
<dbReference type="AlphaFoldDB" id="X0WFW7"/>
<accession>X0WFW7</accession>
<gene>
    <name evidence="1" type="ORF">S01H1_37329</name>
</gene>